<protein>
    <submittedName>
        <fullName evidence="3">Helix-turn-helix domain-containing protein</fullName>
    </submittedName>
</protein>
<dbReference type="InterPro" id="IPR009061">
    <property type="entry name" value="DNA-bd_dom_put_sf"/>
</dbReference>
<sequence length="88" mass="9532">MSNITPLRADGATPAPEVPGFEDMPAVMSPKTLAGFLETTAATLQRWRAENTGPAYITIPDGRMIRYTRADVIAWLTSARVEPRGKAS</sequence>
<dbReference type="Pfam" id="PF12728">
    <property type="entry name" value="HTH_17"/>
    <property type="match status" value="1"/>
</dbReference>
<keyword evidence="4" id="KW-1185">Reference proteome</keyword>
<feature type="region of interest" description="Disordered" evidence="1">
    <location>
        <begin position="1"/>
        <end position="24"/>
    </location>
</feature>
<proteinExistence type="predicted"/>
<evidence type="ECO:0000313" key="4">
    <source>
        <dbReference type="Proteomes" id="UP001305498"/>
    </source>
</evidence>
<gene>
    <name evidence="3" type="ORF">N8K70_03730</name>
</gene>
<organism evidence="3 4">
    <name type="scientific">Microbacterium betulae</name>
    <dbReference type="NCBI Taxonomy" id="2981139"/>
    <lineage>
        <taxon>Bacteria</taxon>
        <taxon>Bacillati</taxon>
        <taxon>Actinomycetota</taxon>
        <taxon>Actinomycetes</taxon>
        <taxon>Micrococcales</taxon>
        <taxon>Microbacteriaceae</taxon>
        <taxon>Microbacterium</taxon>
    </lineage>
</organism>
<dbReference type="Proteomes" id="UP001305498">
    <property type="component" value="Chromosome"/>
</dbReference>
<evidence type="ECO:0000259" key="2">
    <source>
        <dbReference type="Pfam" id="PF12728"/>
    </source>
</evidence>
<feature type="domain" description="Helix-turn-helix" evidence="2">
    <location>
        <begin position="28"/>
        <end position="79"/>
    </location>
</feature>
<dbReference type="KEGG" id="mbet:N8K70_03730"/>
<reference evidence="3 4" key="1">
    <citation type="submission" date="2023-02" db="EMBL/GenBank/DDBJ databases">
        <title>Microbacterium betulae sp. nov., isolated from birch wood.</title>
        <authorList>
            <person name="Pasciak M."/>
            <person name="Pawlik K.J."/>
            <person name="Martynowski D."/>
            <person name="Laczmanski L."/>
            <person name="Ciekot J."/>
            <person name="Szponar B."/>
            <person name="Wojcik-Fatla A."/>
            <person name="Mackiewicz B."/>
            <person name="Farian E."/>
            <person name="Cholewa G."/>
            <person name="Cholewa A."/>
            <person name="Dutkiewicz J."/>
        </authorList>
    </citation>
    <scope>NUCLEOTIDE SEQUENCE [LARGE SCALE GENOMIC DNA]</scope>
    <source>
        <strain evidence="3 4">AB</strain>
    </source>
</reference>
<dbReference type="SUPFAM" id="SSF46955">
    <property type="entry name" value="Putative DNA-binding domain"/>
    <property type="match status" value="1"/>
</dbReference>
<accession>A0AA97FIS0</accession>
<dbReference type="InterPro" id="IPR041657">
    <property type="entry name" value="HTH_17"/>
</dbReference>
<dbReference type="AlphaFoldDB" id="A0AA97FIS0"/>
<dbReference type="RefSeq" id="WP_317140271.1">
    <property type="nucleotide sequence ID" value="NZ_CP118157.1"/>
</dbReference>
<name>A0AA97FIS0_9MICO</name>
<dbReference type="EMBL" id="CP118157">
    <property type="protein sequence ID" value="WOF23800.1"/>
    <property type="molecule type" value="Genomic_DNA"/>
</dbReference>
<evidence type="ECO:0000313" key="3">
    <source>
        <dbReference type="EMBL" id="WOF23800.1"/>
    </source>
</evidence>
<evidence type="ECO:0000256" key="1">
    <source>
        <dbReference type="SAM" id="MobiDB-lite"/>
    </source>
</evidence>